<keyword evidence="10" id="KW-1185">Reference proteome</keyword>
<feature type="domain" description="Ribosomal protein/NADH dehydrogenase" evidence="8">
    <location>
        <begin position="257"/>
        <end position="330"/>
    </location>
</feature>
<sequence>MENRKTSASSGSTRTTSESDDFLLCVTSKTNDPLLRVASMHFFWINAEAAIASKLLSGKCCVNMMKKLAYCLALLPNSKGDEDSWCLLMQKILLYINVHLNDIFEGLEEETKGSEAVRELVPPGKETPPPLGGHTLSEEARDNATRSALYDFKAARIFLFRTSRFALVQFGVVEGNHRGYAQPPLSSFLTSHPLFSSPFTARRRRLLLPSTALHAILHGRLCCSDHLKPPRCCSVALLKMALRGVWQLQKLVVSYCNWGGSSRAIRAFMESHLPEFKESNPQLEVVTELIRGQHPHLKGFYRNRNERVVCVKNMTPEDVLLHATRLRNALGRKVIKMRTRHVTKHPSVQGIALNYCKESFIIQQKLERYGWKFKKTLKFLAMMGQFTHKV</sequence>
<name>A0AAD5ICW2_ACENE</name>
<dbReference type="InterPro" id="IPR039927">
    <property type="entry name" value="Ribosomal_mL43"/>
</dbReference>
<dbReference type="SUPFAM" id="SSF52833">
    <property type="entry name" value="Thioredoxin-like"/>
    <property type="match status" value="1"/>
</dbReference>
<evidence type="ECO:0000313" key="10">
    <source>
        <dbReference type="Proteomes" id="UP001064489"/>
    </source>
</evidence>
<evidence type="ECO:0000313" key="9">
    <source>
        <dbReference type="EMBL" id="KAI9156964.1"/>
    </source>
</evidence>
<dbReference type="SMART" id="SM00916">
    <property type="entry name" value="L51_S25_CI-B8"/>
    <property type="match status" value="1"/>
</dbReference>
<proteinExistence type="inferred from homology"/>
<dbReference type="GO" id="GO:0032543">
    <property type="term" value="P:mitochondrial translation"/>
    <property type="evidence" value="ECO:0007669"/>
    <property type="project" value="InterPro"/>
</dbReference>
<feature type="region of interest" description="Disordered" evidence="7">
    <location>
        <begin position="119"/>
        <end position="138"/>
    </location>
</feature>
<reference evidence="9" key="1">
    <citation type="journal article" date="2022" name="Plant J.">
        <title>Strategies of tolerance reflected in two North American maple genomes.</title>
        <authorList>
            <person name="McEvoy S.L."/>
            <person name="Sezen U.U."/>
            <person name="Trouern-Trend A."/>
            <person name="McMahon S.M."/>
            <person name="Schaberg P.G."/>
            <person name="Yang J."/>
            <person name="Wegrzyn J.L."/>
            <person name="Swenson N.G."/>
        </authorList>
    </citation>
    <scope>NUCLEOTIDE SEQUENCE</scope>
    <source>
        <strain evidence="9">91603</strain>
    </source>
</reference>
<evidence type="ECO:0000256" key="1">
    <source>
        <dbReference type="ARBA" id="ARBA00004173"/>
    </source>
</evidence>
<evidence type="ECO:0000256" key="6">
    <source>
        <dbReference type="ARBA" id="ARBA00035188"/>
    </source>
</evidence>
<evidence type="ECO:0000256" key="7">
    <source>
        <dbReference type="SAM" id="MobiDB-lite"/>
    </source>
</evidence>
<comment type="similarity">
    <text evidence="2">Belongs to the mitochondrion-specific ribosomal protein mL43 family.</text>
</comment>
<comment type="caution">
    <text evidence="9">The sequence shown here is derived from an EMBL/GenBank/DDBJ whole genome shotgun (WGS) entry which is preliminary data.</text>
</comment>
<evidence type="ECO:0000256" key="5">
    <source>
        <dbReference type="ARBA" id="ARBA00023274"/>
    </source>
</evidence>
<dbReference type="Pfam" id="PF05047">
    <property type="entry name" value="L51_S25_CI-B8"/>
    <property type="match status" value="1"/>
</dbReference>
<dbReference type="InterPro" id="IPR036249">
    <property type="entry name" value="Thioredoxin-like_sf"/>
</dbReference>
<accession>A0AAD5ICW2</accession>
<dbReference type="FunFam" id="3.40.30.10:FF:000175">
    <property type="entry name" value="54S ribosomal protein L51, mitochondrial"/>
    <property type="match status" value="1"/>
</dbReference>
<dbReference type="GO" id="GO:0003735">
    <property type="term" value="F:structural constituent of ribosome"/>
    <property type="evidence" value="ECO:0007669"/>
    <property type="project" value="InterPro"/>
</dbReference>
<dbReference type="InterPro" id="IPR007741">
    <property type="entry name" value="Ribosomal_mL43/mS25/NADH_DH"/>
</dbReference>
<evidence type="ECO:0000256" key="4">
    <source>
        <dbReference type="ARBA" id="ARBA00023128"/>
    </source>
</evidence>
<dbReference type="PANTHER" id="PTHR21396">
    <property type="entry name" value="39S RIBOSOMAL PROTEIN L43"/>
    <property type="match status" value="1"/>
</dbReference>
<dbReference type="Proteomes" id="UP001064489">
    <property type="component" value="Chromosome 12"/>
</dbReference>
<dbReference type="Gene3D" id="3.40.30.10">
    <property type="entry name" value="Glutaredoxin"/>
    <property type="match status" value="1"/>
</dbReference>
<keyword evidence="4" id="KW-0496">Mitochondrion</keyword>
<protein>
    <recommendedName>
        <fullName evidence="6">Large ribosomal subunit protein mL43</fullName>
    </recommendedName>
</protein>
<keyword evidence="5" id="KW-0687">Ribonucleoprotein</keyword>
<evidence type="ECO:0000259" key="8">
    <source>
        <dbReference type="SMART" id="SM00916"/>
    </source>
</evidence>
<reference evidence="9" key="2">
    <citation type="submission" date="2023-02" db="EMBL/GenBank/DDBJ databases">
        <authorList>
            <person name="Swenson N.G."/>
            <person name="Wegrzyn J.L."/>
            <person name="Mcevoy S.L."/>
        </authorList>
    </citation>
    <scope>NUCLEOTIDE SEQUENCE</scope>
    <source>
        <strain evidence="9">91603</strain>
        <tissue evidence="9">Leaf</tissue>
    </source>
</reference>
<evidence type="ECO:0000256" key="2">
    <source>
        <dbReference type="ARBA" id="ARBA00006073"/>
    </source>
</evidence>
<keyword evidence="3" id="KW-0689">Ribosomal protein</keyword>
<evidence type="ECO:0000256" key="3">
    <source>
        <dbReference type="ARBA" id="ARBA00022980"/>
    </source>
</evidence>
<organism evidence="9 10">
    <name type="scientific">Acer negundo</name>
    <name type="common">Box elder</name>
    <dbReference type="NCBI Taxonomy" id="4023"/>
    <lineage>
        <taxon>Eukaryota</taxon>
        <taxon>Viridiplantae</taxon>
        <taxon>Streptophyta</taxon>
        <taxon>Embryophyta</taxon>
        <taxon>Tracheophyta</taxon>
        <taxon>Spermatophyta</taxon>
        <taxon>Magnoliopsida</taxon>
        <taxon>eudicotyledons</taxon>
        <taxon>Gunneridae</taxon>
        <taxon>Pentapetalae</taxon>
        <taxon>rosids</taxon>
        <taxon>malvids</taxon>
        <taxon>Sapindales</taxon>
        <taxon>Sapindaceae</taxon>
        <taxon>Hippocastanoideae</taxon>
        <taxon>Acereae</taxon>
        <taxon>Acer</taxon>
    </lineage>
</organism>
<dbReference type="GO" id="GO:0005762">
    <property type="term" value="C:mitochondrial large ribosomal subunit"/>
    <property type="evidence" value="ECO:0007669"/>
    <property type="project" value="TreeGrafter"/>
</dbReference>
<gene>
    <name evidence="9" type="ORF">LWI28_014778</name>
</gene>
<comment type="subcellular location">
    <subcellularLocation>
        <location evidence="1">Mitochondrion</location>
    </subcellularLocation>
</comment>
<dbReference type="PANTHER" id="PTHR21396:SF2">
    <property type="entry name" value="LARGE RIBOSOMAL SUBUNIT PROTEIN ML43"/>
    <property type="match status" value="1"/>
</dbReference>
<dbReference type="AlphaFoldDB" id="A0AAD5ICW2"/>
<dbReference type="EMBL" id="JAJSOW010000107">
    <property type="protein sequence ID" value="KAI9156964.1"/>
    <property type="molecule type" value="Genomic_DNA"/>
</dbReference>